<keyword evidence="2" id="KW-0812">Transmembrane</keyword>
<protein>
    <submittedName>
        <fullName evidence="3">Uncharacterized protein</fullName>
    </submittedName>
</protein>
<dbReference type="Proteomes" id="UP000775872">
    <property type="component" value="Unassembled WGS sequence"/>
</dbReference>
<gene>
    <name evidence="3" type="ORF">CSOL1703_00005080</name>
</gene>
<keyword evidence="2" id="KW-1133">Transmembrane helix</keyword>
<dbReference type="AlphaFoldDB" id="A0A9N9ZCQ5"/>
<proteinExistence type="predicted"/>
<evidence type="ECO:0000256" key="1">
    <source>
        <dbReference type="SAM" id="MobiDB-lite"/>
    </source>
</evidence>
<keyword evidence="4" id="KW-1185">Reference proteome</keyword>
<feature type="compositionally biased region" description="Basic and acidic residues" evidence="1">
    <location>
        <begin position="208"/>
        <end position="219"/>
    </location>
</feature>
<reference evidence="4" key="1">
    <citation type="submission" date="2019-06" db="EMBL/GenBank/DDBJ databases">
        <authorList>
            <person name="Broberg M."/>
        </authorList>
    </citation>
    <scope>NUCLEOTIDE SEQUENCE [LARGE SCALE GENOMIC DNA]</scope>
</reference>
<feature type="transmembrane region" description="Helical" evidence="2">
    <location>
        <begin position="338"/>
        <end position="358"/>
    </location>
</feature>
<evidence type="ECO:0000313" key="3">
    <source>
        <dbReference type="EMBL" id="CAH0053209.1"/>
    </source>
</evidence>
<dbReference type="EMBL" id="CABFOC020000045">
    <property type="protein sequence ID" value="CAH0053209.1"/>
    <property type="molecule type" value="Genomic_DNA"/>
</dbReference>
<name>A0A9N9ZCQ5_9HYPO</name>
<feature type="region of interest" description="Disordered" evidence="1">
    <location>
        <begin position="193"/>
        <end position="219"/>
    </location>
</feature>
<evidence type="ECO:0000313" key="4">
    <source>
        <dbReference type="Proteomes" id="UP000775872"/>
    </source>
</evidence>
<feature type="transmembrane region" description="Helical" evidence="2">
    <location>
        <begin position="406"/>
        <end position="433"/>
    </location>
</feature>
<sequence length="481" mass="50671">MYNWIFNDPMTVQCAASNHAVKSRVLYAESIPFVEEVAHNKTDGESAQGDDALRTSSNGDRNWAAWAADVAAAGVEVEAGVAAGVAGKAAEVEAAAAAGVEAEVEAEVEVEAAGKAAEVEVEVEVGVGVEAEVEVEAAGKAVEVEVEVAAAGKAGVEAEVEAEVEAGVEVEDKEQELVPDQVQAPKRAWAAEAGGKMAKAASEPAGVQEREREPELEAEGKELEDGLLDDGLGLDLHLSLGDARLSLNLDLGLHLDQRLRLLLLDDLIILLLDDLIVLLLDDLIVLLLDDRVLLLPDDLLLLLLLNELLDDLLLLELLDYLNLLRPLLLLLLDDFNVHVLVVTVTVGAVARPLGLAVLASGLGPLAFALMAGLPVTVITLAVMFMLVGALDVILDLELVNLNVGVLVVLVPVVVPVLVLEVVLVVALLVVLMAKAIMLEDVLFTMLGVNDSAGRGQAIEDGQGSQDAIGTHCERAVYQTEL</sequence>
<comment type="caution">
    <text evidence="3">The sequence shown here is derived from an EMBL/GenBank/DDBJ whole genome shotgun (WGS) entry which is preliminary data.</text>
</comment>
<organism evidence="3 4">
    <name type="scientific">Clonostachys solani</name>
    <dbReference type="NCBI Taxonomy" id="160281"/>
    <lineage>
        <taxon>Eukaryota</taxon>
        <taxon>Fungi</taxon>
        <taxon>Dikarya</taxon>
        <taxon>Ascomycota</taxon>
        <taxon>Pezizomycotina</taxon>
        <taxon>Sordariomycetes</taxon>
        <taxon>Hypocreomycetidae</taxon>
        <taxon>Hypocreales</taxon>
        <taxon>Bionectriaceae</taxon>
        <taxon>Clonostachys</taxon>
    </lineage>
</organism>
<accession>A0A9N9ZCQ5</accession>
<evidence type="ECO:0000256" key="2">
    <source>
        <dbReference type="SAM" id="Phobius"/>
    </source>
</evidence>
<feature type="transmembrane region" description="Helical" evidence="2">
    <location>
        <begin position="365"/>
        <end position="386"/>
    </location>
</feature>
<keyword evidence="2" id="KW-0472">Membrane</keyword>
<reference evidence="3 4" key="2">
    <citation type="submission" date="2021-10" db="EMBL/GenBank/DDBJ databases">
        <authorList>
            <person name="Piombo E."/>
        </authorList>
    </citation>
    <scope>NUCLEOTIDE SEQUENCE [LARGE SCALE GENOMIC DNA]</scope>
</reference>